<sequence>MVNPCSFHGLNSQSHAVDFLYYSLTTITTTGYGDIYPLTKTAKVITSIEIVLGASARYFMKWWGKGSREGIKMEFLAL</sequence>
<evidence type="ECO:0000313" key="3">
    <source>
        <dbReference type="Proteomes" id="UP000222564"/>
    </source>
</evidence>
<dbReference type="InterPro" id="IPR013099">
    <property type="entry name" value="K_chnl_dom"/>
</dbReference>
<feature type="domain" description="Potassium channel" evidence="1">
    <location>
        <begin position="13"/>
        <end position="55"/>
    </location>
</feature>
<evidence type="ECO:0000313" key="2">
    <source>
        <dbReference type="EMBL" id="PHJ39414.1"/>
    </source>
</evidence>
<dbReference type="Pfam" id="PF07885">
    <property type="entry name" value="Ion_trans_2"/>
    <property type="match status" value="1"/>
</dbReference>
<dbReference type="Gene3D" id="1.10.287.70">
    <property type="match status" value="1"/>
</dbReference>
<comment type="caution">
    <text evidence="2">The sequence shown here is derived from an EMBL/GenBank/DDBJ whole genome shotgun (WGS) entry which is preliminary data.</text>
</comment>
<proteinExistence type="predicted"/>
<name>A0A2C6MI05_9FIRM</name>
<dbReference type="Proteomes" id="UP000222564">
    <property type="component" value="Unassembled WGS sequence"/>
</dbReference>
<dbReference type="SUPFAM" id="SSF81324">
    <property type="entry name" value="Voltage-gated potassium channels"/>
    <property type="match status" value="1"/>
</dbReference>
<gene>
    <name evidence="2" type="ORF">P378_03130</name>
</gene>
<organism evidence="2 3">
    <name type="scientific">Desulforamulus profundi</name>
    <dbReference type="NCBI Taxonomy" id="1383067"/>
    <lineage>
        <taxon>Bacteria</taxon>
        <taxon>Bacillati</taxon>
        <taxon>Bacillota</taxon>
        <taxon>Clostridia</taxon>
        <taxon>Eubacteriales</taxon>
        <taxon>Peptococcaceae</taxon>
        <taxon>Desulforamulus</taxon>
    </lineage>
</organism>
<dbReference type="RefSeq" id="WP_180260947.1">
    <property type="nucleotide sequence ID" value="NZ_AWQQ01000020.1"/>
</dbReference>
<reference evidence="2 3" key="1">
    <citation type="submission" date="2013-09" db="EMBL/GenBank/DDBJ databases">
        <title>Biodegradation of hydrocarbons in the deep terrestrial subsurface : characterization of a microbial consortium composed of two Desulfotomaculum species originating from a deep geological formation.</title>
        <authorList>
            <person name="Aullo T."/>
            <person name="Berlendis S."/>
            <person name="Lascourreges J.-F."/>
            <person name="Dessort D."/>
            <person name="Saint-Laurent S."/>
            <person name="Schraauwers B."/>
            <person name="Mas J."/>
            <person name="Magot M."/>
            <person name="Ranchou-Peyruse A."/>
        </authorList>
    </citation>
    <scope>NUCLEOTIDE SEQUENCE [LARGE SCALE GENOMIC DNA]</scope>
    <source>
        <strain evidence="2 3">Bs107</strain>
    </source>
</reference>
<accession>A0A2C6MI05</accession>
<dbReference type="EMBL" id="AWQQ01000020">
    <property type="protein sequence ID" value="PHJ39414.1"/>
    <property type="molecule type" value="Genomic_DNA"/>
</dbReference>
<keyword evidence="3" id="KW-1185">Reference proteome</keyword>
<dbReference type="AlphaFoldDB" id="A0A2C6MI05"/>
<protein>
    <recommendedName>
        <fullName evidence="1">Potassium channel domain-containing protein</fullName>
    </recommendedName>
</protein>
<evidence type="ECO:0000259" key="1">
    <source>
        <dbReference type="Pfam" id="PF07885"/>
    </source>
</evidence>